<organism evidence="2 3">
    <name type="scientific">Gimesia algae</name>
    <dbReference type="NCBI Taxonomy" id="2527971"/>
    <lineage>
        <taxon>Bacteria</taxon>
        <taxon>Pseudomonadati</taxon>
        <taxon>Planctomycetota</taxon>
        <taxon>Planctomycetia</taxon>
        <taxon>Planctomycetales</taxon>
        <taxon>Planctomycetaceae</taxon>
        <taxon>Gimesia</taxon>
    </lineage>
</organism>
<accession>A0A517VGB0</accession>
<dbReference type="AlphaFoldDB" id="A0A517VGB0"/>
<keyword evidence="1" id="KW-0472">Membrane</keyword>
<keyword evidence="1" id="KW-1133">Transmembrane helix</keyword>
<evidence type="ECO:0000256" key="1">
    <source>
        <dbReference type="SAM" id="Phobius"/>
    </source>
</evidence>
<dbReference type="Proteomes" id="UP000316855">
    <property type="component" value="Chromosome"/>
</dbReference>
<evidence type="ECO:0000313" key="3">
    <source>
        <dbReference type="Proteomes" id="UP000316855"/>
    </source>
</evidence>
<dbReference type="OrthoDB" id="288256at2"/>
<dbReference type="KEGG" id="gax:Pan161_36790"/>
<sequence>MSTITIDAPESRSNYPSTLTIETYTQTVIRMLTWVLGSIVFCLAMVDFYAQTYAHETELALLQAQTEMLEQNNDLRMSDVNQYIAGTPSVLTRPADNHTQMCKKMKEYTWKGFFRDYTILVYVGLGENPSIDFVHGPGEMIKDLPAHTLGKTL</sequence>
<reference evidence="2 3" key="1">
    <citation type="submission" date="2019-02" db="EMBL/GenBank/DDBJ databases">
        <title>Deep-cultivation of Planctomycetes and their phenomic and genomic characterization uncovers novel biology.</title>
        <authorList>
            <person name="Wiegand S."/>
            <person name="Jogler M."/>
            <person name="Boedeker C."/>
            <person name="Pinto D."/>
            <person name="Vollmers J."/>
            <person name="Rivas-Marin E."/>
            <person name="Kohn T."/>
            <person name="Peeters S.H."/>
            <person name="Heuer A."/>
            <person name="Rast P."/>
            <person name="Oberbeckmann S."/>
            <person name="Bunk B."/>
            <person name="Jeske O."/>
            <person name="Meyerdierks A."/>
            <person name="Storesund J.E."/>
            <person name="Kallscheuer N."/>
            <person name="Luecker S."/>
            <person name="Lage O.M."/>
            <person name="Pohl T."/>
            <person name="Merkel B.J."/>
            <person name="Hornburger P."/>
            <person name="Mueller R.-W."/>
            <person name="Bruemmer F."/>
            <person name="Labrenz M."/>
            <person name="Spormann A.M."/>
            <person name="Op den Camp H."/>
            <person name="Overmann J."/>
            <person name="Amann R."/>
            <person name="Jetten M.S.M."/>
            <person name="Mascher T."/>
            <person name="Medema M.H."/>
            <person name="Devos D.P."/>
            <person name="Kaster A.-K."/>
            <person name="Ovreas L."/>
            <person name="Rohde M."/>
            <person name="Galperin M.Y."/>
            <person name="Jogler C."/>
        </authorList>
    </citation>
    <scope>NUCLEOTIDE SEQUENCE [LARGE SCALE GENOMIC DNA]</scope>
    <source>
        <strain evidence="2 3">Pan161</strain>
    </source>
</reference>
<dbReference type="EMBL" id="CP036343">
    <property type="protein sequence ID" value="QDT92015.1"/>
    <property type="molecule type" value="Genomic_DNA"/>
</dbReference>
<gene>
    <name evidence="2" type="ORF">Pan161_36790</name>
</gene>
<name>A0A517VGB0_9PLAN</name>
<proteinExistence type="predicted"/>
<feature type="transmembrane region" description="Helical" evidence="1">
    <location>
        <begin position="31"/>
        <end position="50"/>
    </location>
</feature>
<keyword evidence="1" id="KW-0812">Transmembrane</keyword>
<keyword evidence="3" id="KW-1185">Reference proteome</keyword>
<protein>
    <submittedName>
        <fullName evidence="2">Uncharacterized protein</fullName>
    </submittedName>
</protein>
<evidence type="ECO:0000313" key="2">
    <source>
        <dbReference type="EMBL" id="QDT92015.1"/>
    </source>
</evidence>
<dbReference type="RefSeq" id="WP_145229346.1">
    <property type="nucleotide sequence ID" value="NZ_CP036343.1"/>
</dbReference>